<comment type="function">
    <text evidence="8">SbcCD cleaves DNA hairpin structures. These structures can inhibit DNA replication and are intermediates in certain DNA recombination reactions. The complex acts as a 3'-&gt;5' double strand exonuclease that can open hairpins. It also has a 5' single-strand endonuclease activity.</text>
</comment>
<dbReference type="PANTHER" id="PTHR30337">
    <property type="entry name" value="COMPONENT OF ATP-DEPENDENT DSDNA EXONUCLEASE"/>
    <property type="match status" value="1"/>
</dbReference>
<reference evidence="12 13" key="1">
    <citation type="submission" date="2020-01" db="EMBL/GenBank/DDBJ databases">
        <title>Paenibacillus soybeanensis sp. nov. isolated from the nodules of soybean (Glycine max(L.) Merr).</title>
        <authorList>
            <person name="Wang H."/>
        </authorList>
    </citation>
    <scope>NUCLEOTIDE SEQUENCE [LARGE SCALE GENOMIC DNA]</scope>
    <source>
        <strain evidence="12 13">DSM 23054</strain>
    </source>
</reference>
<dbReference type="GO" id="GO:0006260">
    <property type="term" value="P:DNA replication"/>
    <property type="evidence" value="ECO:0007669"/>
    <property type="project" value="UniProtKB-KW"/>
</dbReference>
<dbReference type="InterPro" id="IPR029052">
    <property type="entry name" value="Metallo-depent_PP-like"/>
</dbReference>
<protein>
    <recommendedName>
        <fullName evidence="3 8">Nuclease SbcCD subunit D</fullName>
    </recommendedName>
</protein>
<dbReference type="Proteomes" id="UP000558113">
    <property type="component" value="Unassembled WGS sequence"/>
</dbReference>
<keyword evidence="7 8" id="KW-0233">DNA recombination</keyword>
<dbReference type="InterPro" id="IPR026843">
    <property type="entry name" value="SbcD_C"/>
</dbReference>
<keyword evidence="13" id="KW-1185">Reference proteome</keyword>
<name>A0A7X4YN60_9BACL</name>
<comment type="subunit">
    <text evidence="2 8">Heterodimer of SbcC and SbcD.</text>
</comment>
<dbReference type="AlphaFoldDB" id="A0A7X4YN60"/>
<dbReference type="Pfam" id="PF12320">
    <property type="entry name" value="SbcD_C"/>
    <property type="match status" value="1"/>
</dbReference>
<evidence type="ECO:0000256" key="8">
    <source>
        <dbReference type="RuleBase" id="RU363069"/>
    </source>
</evidence>
<keyword evidence="8" id="KW-0255">Endonuclease</keyword>
<proteinExistence type="inferred from homology"/>
<dbReference type="InterPro" id="IPR004593">
    <property type="entry name" value="SbcD"/>
</dbReference>
<keyword evidence="5 8" id="KW-0378">Hydrolase</keyword>
<dbReference type="Pfam" id="PF00149">
    <property type="entry name" value="Metallophos"/>
    <property type="match status" value="1"/>
</dbReference>
<feature type="domain" description="Nuclease SbcCD subunit D C-terminal" evidence="11">
    <location>
        <begin position="275"/>
        <end position="366"/>
    </location>
</feature>
<dbReference type="GO" id="GO:0004519">
    <property type="term" value="F:endonuclease activity"/>
    <property type="evidence" value="ECO:0007669"/>
    <property type="project" value="UniProtKB-KW"/>
</dbReference>
<evidence type="ECO:0000256" key="5">
    <source>
        <dbReference type="ARBA" id="ARBA00022801"/>
    </source>
</evidence>
<dbReference type="InterPro" id="IPR041796">
    <property type="entry name" value="Mre11_N"/>
</dbReference>
<dbReference type="OrthoDB" id="9773856at2"/>
<dbReference type="InterPro" id="IPR050535">
    <property type="entry name" value="DNA_Repair-Maintenance_Comp"/>
</dbReference>
<dbReference type="Gene3D" id="3.60.21.10">
    <property type="match status" value="1"/>
</dbReference>
<evidence type="ECO:0000256" key="1">
    <source>
        <dbReference type="ARBA" id="ARBA00010555"/>
    </source>
</evidence>
<comment type="similarity">
    <text evidence="1 8">Belongs to the SbcD family.</text>
</comment>
<evidence type="ECO:0000313" key="13">
    <source>
        <dbReference type="Proteomes" id="UP000558113"/>
    </source>
</evidence>
<evidence type="ECO:0000256" key="3">
    <source>
        <dbReference type="ARBA" id="ARBA00013365"/>
    </source>
</evidence>
<dbReference type="GO" id="GO:0008408">
    <property type="term" value="F:3'-5' exonuclease activity"/>
    <property type="evidence" value="ECO:0007669"/>
    <property type="project" value="InterPro"/>
</dbReference>
<evidence type="ECO:0000256" key="6">
    <source>
        <dbReference type="ARBA" id="ARBA00022839"/>
    </source>
</evidence>
<dbReference type="RefSeq" id="WP_161697349.1">
    <property type="nucleotide sequence ID" value="NZ_JAAAMU010000005.1"/>
</dbReference>
<evidence type="ECO:0000256" key="7">
    <source>
        <dbReference type="ARBA" id="ARBA00023172"/>
    </source>
</evidence>
<evidence type="ECO:0000256" key="4">
    <source>
        <dbReference type="ARBA" id="ARBA00022722"/>
    </source>
</evidence>
<organism evidence="12 13">
    <name type="scientific">Paenibacillus sacheonensis</name>
    <dbReference type="NCBI Taxonomy" id="742054"/>
    <lineage>
        <taxon>Bacteria</taxon>
        <taxon>Bacillati</taxon>
        <taxon>Bacillota</taxon>
        <taxon>Bacilli</taxon>
        <taxon>Bacillales</taxon>
        <taxon>Paenibacillaceae</taxon>
        <taxon>Paenibacillus</taxon>
    </lineage>
</organism>
<keyword evidence="6 8" id="KW-0269">Exonuclease</keyword>
<dbReference type="PANTHER" id="PTHR30337:SF0">
    <property type="entry name" value="NUCLEASE SBCCD SUBUNIT D"/>
    <property type="match status" value="1"/>
</dbReference>
<dbReference type="GO" id="GO:0006310">
    <property type="term" value="P:DNA recombination"/>
    <property type="evidence" value="ECO:0007669"/>
    <property type="project" value="UniProtKB-KW"/>
</dbReference>
<dbReference type="SUPFAM" id="SSF56300">
    <property type="entry name" value="Metallo-dependent phosphatases"/>
    <property type="match status" value="1"/>
</dbReference>
<keyword evidence="8" id="KW-0235">DNA replication</keyword>
<feature type="region of interest" description="Disordered" evidence="9">
    <location>
        <begin position="387"/>
        <end position="411"/>
    </location>
</feature>
<evidence type="ECO:0000256" key="2">
    <source>
        <dbReference type="ARBA" id="ARBA00011322"/>
    </source>
</evidence>
<evidence type="ECO:0000259" key="10">
    <source>
        <dbReference type="Pfam" id="PF00149"/>
    </source>
</evidence>
<evidence type="ECO:0000313" key="12">
    <source>
        <dbReference type="EMBL" id="NBC69446.1"/>
    </source>
</evidence>
<accession>A0A7X4YN60</accession>
<comment type="caution">
    <text evidence="12">The sequence shown here is derived from an EMBL/GenBank/DDBJ whole genome shotgun (WGS) entry which is preliminary data.</text>
</comment>
<evidence type="ECO:0000256" key="9">
    <source>
        <dbReference type="SAM" id="MobiDB-lite"/>
    </source>
</evidence>
<dbReference type="CDD" id="cd00840">
    <property type="entry name" value="MPP_Mre11_N"/>
    <property type="match status" value="1"/>
</dbReference>
<gene>
    <name evidence="8 12" type="primary">sbcD</name>
    <name evidence="12" type="ORF">GT003_10625</name>
</gene>
<dbReference type="EMBL" id="JAAAMU010000005">
    <property type="protein sequence ID" value="NBC69446.1"/>
    <property type="molecule type" value="Genomic_DNA"/>
</dbReference>
<sequence>MRILHTADWHFGRSLEGRSRLEEQAAFVDELAALVKDEGIDLVLLAGDVYDSVNPPAAAEGLFYEAVSRLADGGQRTIAVIAGNHDHPDRVSASAPLAARSGIRLVGMPTDRPIVVDVPRTGEQAVIAALPYPSESRLRELLSEATDEGQLRSAYSERVGRLMKQLGTAFRGDTVNLAMSHIYVLGGLETDSERPIQIGGAYTVDPSALQIGAQYVALGHLHRPQRVAGDETMRYSGSPLAYSFSEAGQAKAVTVFEAEPGKLVLPREIPLSAGRPLVSWNAKGGLAEVYGWLEEGRDARSWIDLSIHMSEAMTLQHIQQLRRQHEGLVHIRPVYPEMEAMVELDARAREQLPAEELFRRFFSRQTGGGEPDAETVQLFLELIAEDEENEAPTAAMDNENDGEIQAGGESA</sequence>
<dbReference type="NCBIfam" id="TIGR00619">
    <property type="entry name" value="sbcd"/>
    <property type="match status" value="1"/>
</dbReference>
<dbReference type="InterPro" id="IPR004843">
    <property type="entry name" value="Calcineurin-like_PHP"/>
</dbReference>
<evidence type="ECO:0000259" key="11">
    <source>
        <dbReference type="Pfam" id="PF12320"/>
    </source>
</evidence>
<feature type="domain" description="Calcineurin-like phosphoesterase" evidence="10">
    <location>
        <begin position="1"/>
        <end position="223"/>
    </location>
</feature>
<keyword evidence="4 8" id="KW-0540">Nuclease</keyword>